<feature type="region of interest" description="Disordered" evidence="1">
    <location>
        <begin position="200"/>
        <end position="224"/>
    </location>
</feature>
<feature type="transmembrane region" description="Helical" evidence="2">
    <location>
        <begin position="262"/>
        <end position="281"/>
    </location>
</feature>
<feature type="transmembrane region" description="Helical" evidence="2">
    <location>
        <begin position="231"/>
        <end position="256"/>
    </location>
</feature>
<keyword evidence="2" id="KW-0472">Membrane</keyword>
<protein>
    <submittedName>
        <fullName evidence="3">Uncharacterized protein</fullName>
    </submittedName>
</protein>
<accession>A0A022L224</accession>
<dbReference type="Proteomes" id="UP000019754">
    <property type="component" value="Unassembled WGS sequence"/>
</dbReference>
<dbReference type="HOGENOM" id="CLU_668457_0_0_11"/>
<dbReference type="AlphaFoldDB" id="A0A022L224"/>
<comment type="caution">
    <text evidence="3">The sequence shown here is derived from an EMBL/GenBank/DDBJ whole genome shotgun (WGS) entry which is preliminary data.</text>
</comment>
<sequence length="411" mass="42578">MLRGVFTSAGWMIATLPLLFLGLLAELALESGLSLLGVPPFSESQTGDGVLSAVMGSGALVSGAALTVVVGVWILLATIELRIAEAVASRERLSAQDARRLSSTAGQRITVLVELLAGALVLIGGIVAVIGLISGNPELGGRAGALLALVPGGIAVGVVLLLLPTVAAPGSARLDSLRARWPEVASEPMDLARLAAIERERRDSPADDTTETARSTGHDHRRADGQAGRPLLVRALSAPSLLIAGFVGLILCDALGLEDAWLAAPFLLLALGAAALLLRAVRRSVREGRRWTDATAPGSEAAAPVLQYASRHPAGLGAKLLAVSSGLLLSGTLAITRVPTLPQSTAADLAIALGTAGGAALLLAICLSTHEHLSTRDWRARFLAARPDLDPEWTIDLHHDGLEEIHRWLNG</sequence>
<feature type="transmembrane region" description="Helical" evidence="2">
    <location>
        <begin position="320"/>
        <end position="338"/>
    </location>
</feature>
<keyword evidence="4" id="KW-1185">Reference proteome</keyword>
<evidence type="ECO:0000256" key="2">
    <source>
        <dbReference type="SAM" id="Phobius"/>
    </source>
</evidence>
<keyword evidence="2" id="KW-0812">Transmembrane</keyword>
<feature type="transmembrane region" description="Helical" evidence="2">
    <location>
        <begin position="350"/>
        <end position="369"/>
    </location>
</feature>
<organism evidence="3 4">
    <name type="scientific">Brachybacterium muris UCD-AY4</name>
    <dbReference type="NCBI Taxonomy" id="1249481"/>
    <lineage>
        <taxon>Bacteria</taxon>
        <taxon>Bacillati</taxon>
        <taxon>Actinomycetota</taxon>
        <taxon>Actinomycetes</taxon>
        <taxon>Micrococcales</taxon>
        <taxon>Dermabacteraceae</taxon>
        <taxon>Brachybacterium</taxon>
    </lineage>
</organism>
<evidence type="ECO:0000313" key="4">
    <source>
        <dbReference type="Proteomes" id="UP000019754"/>
    </source>
</evidence>
<evidence type="ECO:0000256" key="1">
    <source>
        <dbReference type="SAM" id="MobiDB-lite"/>
    </source>
</evidence>
<evidence type="ECO:0000313" key="3">
    <source>
        <dbReference type="EMBL" id="EYT51276.1"/>
    </source>
</evidence>
<reference evidence="3 4" key="1">
    <citation type="journal article" date="2013" name="Genome Announc.">
        <title>Draft genome sequence of an Actinobacterium, Brachybacterium muris strain UCD-AY4.</title>
        <authorList>
            <person name="Lo J.R."/>
            <person name="Lang J.M."/>
            <person name="Darling A.E."/>
            <person name="Eisen J.A."/>
            <person name="Coil D.A."/>
        </authorList>
    </citation>
    <scope>NUCLEOTIDE SEQUENCE [LARGE SCALE GENOMIC DNA]</scope>
    <source>
        <strain evidence="3 4">UCD-AY4</strain>
    </source>
</reference>
<gene>
    <name evidence="3" type="ORF">D641_0101445</name>
</gene>
<keyword evidence="2" id="KW-1133">Transmembrane helix</keyword>
<name>A0A022L224_9MICO</name>
<feature type="transmembrane region" description="Helical" evidence="2">
    <location>
        <begin position="145"/>
        <end position="168"/>
    </location>
</feature>
<dbReference type="EMBL" id="AORC01000002">
    <property type="protein sequence ID" value="EYT51276.1"/>
    <property type="molecule type" value="Genomic_DNA"/>
</dbReference>
<proteinExistence type="predicted"/>
<feature type="transmembrane region" description="Helical" evidence="2">
    <location>
        <begin position="52"/>
        <end position="76"/>
    </location>
</feature>
<feature type="transmembrane region" description="Helical" evidence="2">
    <location>
        <begin position="109"/>
        <end position="133"/>
    </location>
</feature>